<evidence type="ECO:0000313" key="2">
    <source>
        <dbReference type="EMBL" id="PKU39663.1"/>
    </source>
</evidence>
<reference evidence="3" key="2">
    <citation type="submission" date="2017-12" db="EMBL/GenBank/DDBJ databases">
        <title>Genome sequence of the Bar-tailed Godwit (Limosa lapponica baueri).</title>
        <authorList>
            <person name="Lima N.C.B."/>
            <person name="Parody-Merino A.M."/>
            <person name="Battley P.F."/>
            <person name="Fidler A.E."/>
            <person name="Prosdocimi F."/>
        </authorList>
    </citation>
    <scope>NUCLEOTIDE SEQUENCE [LARGE SCALE GENOMIC DNA]</scope>
</reference>
<dbReference type="AlphaFoldDB" id="A0A2I0U144"/>
<dbReference type="EMBL" id="KZ506435">
    <property type="protein sequence ID" value="PKU39663.1"/>
    <property type="molecule type" value="Genomic_DNA"/>
</dbReference>
<proteinExistence type="predicted"/>
<feature type="compositionally biased region" description="Polar residues" evidence="1">
    <location>
        <begin position="1"/>
        <end position="13"/>
    </location>
</feature>
<evidence type="ECO:0000313" key="3">
    <source>
        <dbReference type="Proteomes" id="UP000233556"/>
    </source>
</evidence>
<feature type="region of interest" description="Disordered" evidence="1">
    <location>
        <begin position="1"/>
        <end position="27"/>
    </location>
</feature>
<dbReference type="Proteomes" id="UP000233556">
    <property type="component" value="Unassembled WGS sequence"/>
</dbReference>
<keyword evidence="3" id="KW-1185">Reference proteome</keyword>
<name>A0A2I0U144_LIMLA</name>
<organism evidence="2 3">
    <name type="scientific">Limosa lapponica baueri</name>
    <dbReference type="NCBI Taxonomy" id="1758121"/>
    <lineage>
        <taxon>Eukaryota</taxon>
        <taxon>Metazoa</taxon>
        <taxon>Chordata</taxon>
        <taxon>Craniata</taxon>
        <taxon>Vertebrata</taxon>
        <taxon>Euteleostomi</taxon>
        <taxon>Archelosauria</taxon>
        <taxon>Archosauria</taxon>
        <taxon>Dinosauria</taxon>
        <taxon>Saurischia</taxon>
        <taxon>Theropoda</taxon>
        <taxon>Coelurosauria</taxon>
        <taxon>Aves</taxon>
        <taxon>Neognathae</taxon>
        <taxon>Neoaves</taxon>
        <taxon>Charadriiformes</taxon>
        <taxon>Scolopacidae</taxon>
        <taxon>Limosa</taxon>
    </lineage>
</organism>
<feature type="compositionally biased region" description="Basic and acidic residues" evidence="1">
    <location>
        <begin position="14"/>
        <end position="27"/>
    </location>
</feature>
<protein>
    <submittedName>
        <fullName evidence="2">Uncharacterized protein</fullName>
    </submittedName>
</protein>
<reference evidence="3" key="1">
    <citation type="submission" date="2017-11" db="EMBL/GenBank/DDBJ databases">
        <authorList>
            <person name="Lima N.C."/>
            <person name="Parody-Merino A.M."/>
            <person name="Battley P.F."/>
            <person name="Fidler A.E."/>
            <person name="Prosdocimi F."/>
        </authorList>
    </citation>
    <scope>NUCLEOTIDE SEQUENCE [LARGE SCALE GENOMIC DNA]</scope>
</reference>
<gene>
    <name evidence="2" type="ORF">llap_10044</name>
</gene>
<sequence>MPGQGSSLTSSEAHSNHEVPGEWEKANITHSFELGEKEGLVNCSLPNATSVPGKVTEQTLRGIAAERLKDEKGTARIYGGHITSTHLNAV</sequence>
<accession>A0A2I0U144</accession>
<evidence type="ECO:0000256" key="1">
    <source>
        <dbReference type="SAM" id="MobiDB-lite"/>
    </source>
</evidence>